<dbReference type="PROSITE" id="PS00211">
    <property type="entry name" value="ABC_TRANSPORTER_1"/>
    <property type="match status" value="1"/>
</dbReference>
<dbReference type="RefSeq" id="WP_190851033.1">
    <property type="nucleotide sequence ID" value="NZ_AP023440.1"/>
</dbReference>
<gene>
    <name evidence="6" type="ORF">GCM10017557_37020</name>
</gene>
<name>A0A7G1NZE1_9ACTN</name>
<dbReference type="GO" id="GO:0022857">
    <property type="term" value="F:transmembrane transporter activity"/>
    <property type="evidence" value="ECO:0007669"/>
    <property type="project" value="TreeGrafter"/>
</dbReference>
<dbReference type="CDD" id="cd03255">
    <property type="entry name" value="ABC_MJ0796_LolCDE_FtsE"/>
    <property type="match status" value="1"/>
</dbReference>
<dbReference type="InterPro" id="IPR003593">
    <property type="entry name" value="AAA+_ATPase"/>
</dbReference>
<reference evidence="6 7" key="1">
    <citation type="journal article" date="2014" name="Int. J. Syst. Evol. Microbiol.">
        <title>Complete genome sequence of Corynebacterium casei LMG S-19264T (=DSM 44701T), isolated from a smear-ripened cheese.</title>
        <authorList>
            <consortium name="US DOE Joint Genome Institute (JGI-PGF)"/>
            <person name="Walter F."/>
            <person name="Albersmeier A."/>
            <person name="Kalinowski J."/>
            <person name="Ruckert C."/>
        </authorList>
    </citation>
    <scope>NUCLEOTIDE SEQUENCE [LARGE SCALE GENOMIC DNA]</scope>
    <source>
        <strain evidence="6 7">JCM 4677</strain>
    </source>
</reference>
<keyword evidence="3 6" id="KW-0067">ATP-binding</keyword>
<dbReference type="PANTHER" id="PTHR24220">
    <property type="entry name" value="IMPORT ATP-BINDING PROTEIN"/>
    <property type="match status" value="1"/>
</dbReference>
<sequence>MSESRTTSEYGRRQPPVLLLDKVVKEYDGDPPLRILHDIDLTVARGELVAVIGPSGSGKSTLLSLIGTLDRPTSGRIQLEGHDLTALSDRQIAALRARSIGFVFQQFFLLPGLTTLENVATGLLYTGETVGRRHERAVRALREVGLAHRLGHRPDQLSGGEKQRVAIARALVGRPGLLLADEPTGALDTASGRGVVELLLQLNAQGTTVVVITHDRDLAASFPRRIGLQDGRVEFDTGNETPGAGPGPAPSPAPSLAPAPGHGPGPGPGPGPGHSAWRRPAREGTA</sequence>
<feature type="compositionally biased region" description="Pro residues" evidence="4">
    <location>
        <begin position="245"/>
        <end position="271"/>
    </location>
</feature>
<dbReference type="GO" id="GO:0005524">
    <property type="term" value="F:ATP binding"/>
    <property type="evidence" value="ECO:0007669"/>
    <property type="project" value="UniProtKB-KW"/>
</dbReference>
<dbReference type="Proteomes" id="UP000516444">
    <property type="component" value="Chromosome"/>
</dbReference>
<evidence type="ECO:0000256" key="4">
    <source>
        <dbReference type="SAM" id="MobiDB-lite"/>
    </source>
</evidence>
<dbReference type="InterPro" id="IPR015854">
    <property type="entry name" value="ABC_transpr_LolD-like"/>
</dbReference>
<dbReference type="InterPro" id="IPR017911">
    <property type="entry name" value="MacB-like_ATP-bd"/>
</dbReference>
<dbReference type="GO" id="GO:0098796">
    <property type="term" value="C:membrane protein complex"/>
    <property type="evidence" value="ECO:0007669"/>
    <property type="project" value="UniProtKB-ARBA"/>
</dbReference>
<protein>
    <submittedName>
        <fullName evidence="6">Peptide ABC transporter ATP-binding protein</fullName>
    </submittedName>
</protein>
<dbReference type="AlphaFoldDB" id="A0A7G1NZE1"/>
<dbReference type="KEGG" id="sgm:GCM10017557_37020"/>
<dbReference type="InterPro" id="IPR027417">
    <property type="entry name" value="P-loop_NTPase"/>
</dbReference>
<dbReference type="EMBL" id="AP023440">
    <property type="protein sequence ID" value="BCL28843.1"/>
    <property type="molecule type" value="Genomic_DNA"/>
</dbReference>
<evidence type="ECO:0000256" key="1">
    <source>
        <dbReference type="ARBA" id="ARBA00022448"/>
    </source>
</evidence>
<keyword evidence="2" id="KW-0547">Nucleotide-binding</keyword>
<dbReference type="PROSITE" id="PS50893">
    <property type="entry name" value="ABC_TRANSPORTER_2"/>
    <property type="match status" value="1"/>
</dbReference>
<evidence type="ECO:0000259" key="5">
    <source>
        <dbReference type="PROSITE" id="PS50893"/>
    </source>
</evidence>
<dbReference type="PANTHER" id="PTHR24220:SF86">
    <property type="entry name" value="ABC TRANSPORTER ABCH.1"/>
    <property type="match status" value="1"/>
</dbReference>
<dbReference type="SUPFAM" id="SSF52540">
    <property type="entry name" value="P-loop containing nucleoside triphosphate hydrolases"/>
    <property type="match status" value="1"/>
</dbReference>
<dbReference type="Gene3D" id="3.40.50.300">
    <property type="entry name" value="P-loop containing nucleotide triphosphate hydrolases"/>
    <property type="match status" value="1"/>
</dbReference>
<dbReference type="GO" id="GO:0016887">
    <property type="term" value="F:ATP hydrolysis activity"/>
    <property type="evidence" value="ECO:0007669"/>
    <property type="project" value="InterPro"/>
</dbReference>
<evidence type="ECO:0000256" key="2">
    <source>
        <dbReference type="ARBA" id="ARBA00022741"/>
    </source>
</evidence>
<evidence type="ECO:0000313" key="7">
    <source>
        <dbReference type="Proteomes" id="UP000516444"/>
    </source>
</evidence>
<accession>A0A7G1NZE1</accession>
<dbReference type="Pfam" id="PF00005">
    <property type="entry name" value="ABC_tran"/>
    <property type="match status" value="1"/>
</dbReference>
<dbReference type="SMART" id="SM00382">
    <property type="entry name" value="AAA"/>
    <property type="match status" value="1"/>
</dbReference>
<evidence type="ECO:0000313" key="6">
    <source>
        <dbReference type="EMBL" id="BCL28843.1"/>
    </source>
</evidence>
<organism evidence="6 7">
    <name type="scientific">Streptomyces aurantiacus</name>
    <dbReference type="NCBI Taxonomy" id="47760"/>
    <lineage>
        <taxon>Bacteria</taxon>
        <taxon>Bacillati</taxon>
        <taxon>Actinomycetota</taxon>
        <taxon>Actinomycetes</taxon>
        <taxon>Kitasatosporales</taxon>
        <taxon>Streptomycetaceae</taxon>
        <taxon>Streptomyces</taxon>
        <taxon>Streptomyces aurantiacus group</taxon>
    </lineage>
</organism>
<proteinExistence type="predicted"/>
<keyword evidence="1" id="KW-0813">Transport</keyword>
<evidence type="ECO:0000256" key="3">
    <source>
        <dbReference type="ARBA" id="ARBA00022840"/>
    </source>
</evidence>
<dbReference type="FunFam" id="3.40.50.300:FF:000032">
    <property type="entry name" value="Export ABC transporter ATP-binding protein"/>
    <property type="match status" value="1"/>
</dbReference>
<dbReference type="InterPro" id="IPR017871">
    <property type="entry name" value="ABC_transporter-like_CS"/>
</dbReference>
<dbReference type="GO" id="GO:0005886">
    <property type="term" value="C:plasma membrane"/>
    <property type="evidence" value="ECO:0007669"/>
    <property type="project" value="TreeGrafter"/>
</dbReference>
<feature type="domain" description="ABC transporter" evidence="5">
    <location>
        <begin position="18"/>
        <end position="256"/>
    </location>
</feature>
<keyword evidence="7" id="KW-1185">Reference proteome</keyword>
<dbReference type="InterPro" id="IPR003439">
    <property type="entry name" value="ABC_transporter-like_ATP-bd"/>
</dbReference>
<feature type="region of interest" description="Disordered" evidence="4">
    <location>
        <begin position="233"/>
        <end position="286"/>
    </location>
</feature>